<sequence>MKNKNSTLTTPHRVGFGGLHRCAGTDGEEGNNGDPEVDGHAMDDVYYTEGEAVEDVGDSHGVDAGGDEGGGMVEEGADEDNDGGGVGGRERKRGGDVNIGGGGSAVGAGKGNGGAESEGRGGVVGERGCWPRWEWGQGEDERGEGG</sequence>
<name>A0A6I9SIK2_ELAGV</name>
<feature type="compositionally biased region" description="Polar residues" evidence="1">
    <location>
        <begin position="1"/>
        <end position="10"/>
    </location>
</feature>
<organism evidence="2 3">
    <name type="scientific">Elaeis guineensis var. tenera</name>
    <name type="common">Oil palm</name>
    <dbReference type="NCBI Taxonomy" id="51953"/>
    <lineage>
        <taxon>Eukaryota</taxon>
        <taxon>Viridiplantae</taxon>
        <taxon>Streptophyta</taxon>
        <taxon>Embryophyta</taxon>
        <taxon>Tracheophyta</taxon>
        <taxon>Spermatophyta</taxon>
        <taxon>Magnoliopsida</taxon>
        <taxon>Liliopsida</taxon>
        <taxon>Arecaceae</taxon>
        <taxon>Arecoideae</taxon>
        <taxon>Cocoseae</taxon>
        <taxon>Elaeidinae</taxon>
        <taxon>Elaeis</taxon>
    </lineage>
</organism>
<gene>
    <name evidence="3" type="primary">LOC105061403</name>
</gene>
<feature type="compositionally biased region" description="Gly residues" evidence="1">
    <location>
        <begin position="63"/>
        <end position="73"/>
    </location>
</feature>
<feature type="compositionally biased region" description="Gly residues" evidence="1">
    <location>
        <begin position="97"/>
        <end position="125"/>
    </location>
</feature>
<evidence type="ECO:0000313" key="2">
    <source>
        <dbReference type="Proteomes" id="UP000504607"/>
    </source>
</evidence>
<feature type="region of interest" description="Disordered" evidence="1">
    <location>
        <begin position="1"/>
        <end position="146"/>
    </location>
</feature>
<keyword evidence="2" id="KW-1185">Reference proteome</keyword>
<dbReference type="Proteomes" id="UP000504607">
    <property type="component" value="Chromosome 1"/>
</dbReference>
<proteinExistence type="predicted"/>
<dbReference type="InParanoid" id="A0A6I9SIK2"/>
<evidence type="ECO:0000313" key="3">
    <source>
        <dbReference type="RefSeq" id="XP_010943738.1"/>
    </source>
</evidence>
<dbReference type="RefSeq" id="XP_010943738.1">
    <property type="nucleotide sequence ID" value="XM_010945436.1"/>
</dbReference>
<evidence type="ECO:0000256" key="1">
    <source>
        <dbReference type="SAM" id="MobiDB-lite"/>
    </source>
</evidence>
<protein>
    <submittedName>
        <fullName evidence="3">Glycine-rich cell wall structural protein 1.0-like</fullName>
    </submittedName>
</protein>
<dbReference type="AlphaFoldDB" id="A0A6I9SIK2"/>
<accession>A0A6I9SIK2</accession>
<reference evidence="3" key="1">
    <citation type="submission" date="2025-08" db="UniProtKB">
        <authorList>
            <consortium name="RefSeq"/>
        </authorList>
    </citation>
    <scope>IDENTIFICATION</scope>
</reference>